<feature type="region of interest" description="Disordered" evidence="1">
    <location>
        <begin position="251"/>
        <end position="271"/>
    </location>
</feature>
<evidence type="ECO:0000313" key="4">
    <source>
        <dbReference type="Proteomes" id="UP000016933"/>
    </source>
</evidence>
<accession>N1Q2J1</accession>
<dbReference type="eggNOG" id="ENOG502QTEB">
    <property type="taxonomic scope" value="Eukaryota"/>
</dbReference>
<sequence>MGPPAQSERPSLDRLKALDTLPDLDAQVAEAKFLCNHAARAEMITKWLLAKLKSQDEARVNAHSWDLLSSCCQLLSPQTIAVLLGTNGFIGVLQATVATSNLNGRLLEAIRKTLLLLFELSRSAHGAAVKSLLSTASPTAATICGRWLHHVYSLAQQAPVADKSTLYECLGAILPLWTSRKPSAQDDVLFNSSCLVNALMLTSRLQSDAPMSTKRKRSGVLVNTSQEQLAALERLVAKHTILPARTAFFKTRQQQAGKSRGKGTSEEPSSIKERLSSLKMAIWAGVDREALHNVPLVLDIALRSKSTPTPRDRMNERPWLEELWAALRGCFANQERASKNQTLVALMHTLRQQGTTLSHQILADIVKEDAVPADGSSESVHWPLVARVVDLDATIFSDRALAQLLFDHITAASVSGEHDSGSDLNQTLKDDIVIPVMRAYGRSRSLRTFMDIWGDQLQQEQNFEPQSIWNDISSSFAALVEEALPQAQIMSSIHEGTSSLHEMAALSMPTLNTTLVTLEALLRGVRADSAVIKLQDELGTLLRDLFTITELEAFEVHKNLPVQLWRLLSRVVTLWYPLWASKQQDQNAIGDKGAALLARKTFKIALKQATVVDAAFNSTELIAEAARTFVATMCSFFKDVEHQKCNESCAEAIDTLGKQHICALDTFIGHPKILANIEPTKRKELFSNAFGANSAVDQISATIAASRSNDGRAVLDDILRAVKQGPKQQQLDESIMSPIVAVGGASFTRAHRVELLDIINKMDDSKANELPGILAMMLKLASPPCLEAKLFDDASSLWKILAVFGKHDDSIADISVSVDLLERVVDCVLKAWLSTQQRQRTRQLLAEFSAKLAEHMHQTSSTQENSLSANRAAIAVVKTAVGVLESDSAAVVSKELTHRETKHLKAYIGRLLEDADSILTSIEQDGKKFADYSTAKLLQSVLEALSCAPESVWQLSGQFTKAGDAARRLAAILDSQITEDGSVNITEGTAIACVRAASNFLHNDTVKLTALAHKALQHNLGAVEYRSVLAEYETCLKNVDHVEKLQALSQFKADANLISMQSLALQRVALRSLTAEDVEADKARLTATFHDMLEAAANSHDAHIQRAALVTVAETAKEKPSVVNQYAVEHTISVMVRLLKSSSNTGAIYASICNILIVLFAHHRSRLRGRFHLVIALLQSLLSGLSHKTIGSNGASIRHARALSKLLETFCNPPQAWHSKKSSHLVDEARKAQAHAGQFAQYLLHHYCSQILIGTLGEGVRDALSPGLWAVIEAIEVHNADGIKSLSAAMNNSERAVLRSVYDDWKRFGKWEGT</sequence>
<dbReference type="OrthoDB" id="160374at2759"/>
<organism evidence="3 4">
    <name type="scientific">Dothistroma septosporum (strain NZE10 / CBS 128990)</name>
    <name type="common">Red band needle blight fungus</name>
    <name type="synonym">Mycosphaerella pini</name>
    <dbReference type="NCBI Taxonomy" id="675120"/>
    <lineage>
        <taxon>Eukaryota</taxon>
        <taxon>Fungi</taxon>
        <taxon>Dikarya</taxon>
        <taxon>Ascomycota</taxon>
        <taxon>Pezizomycotina</taxon>
        <taxon>Dothideomycetes</taxon>
        <taxon>Dothideomycetidae</taxon>
        <taxon>Mycosphaerellales</taxon>
        <taxon>Mycosphaerellaceae</taxon>
        <taxon>Dothistroma</taxon>
    </lineage>
</organism>
<dbReference type="EMBL" id="KB446535">
    <property type="protein sequence ID" value="EME49971.1"/>
    <property type="molecule type" value="Genomic_DNA"/>
</dbReference>
<dbReference type="Proteomes" id="UP000016933">
    <property type="component" value="Unassembled WGS sequence"/>
</dbReference>
<evidence type="ECO:0000313" key="3">
    <source>
        <dbReference type="EMBL" id="EME49971.1"/>
    </source>
</evidence>
<dbReference type="InterPro" id="IPR016024">
    <property type="entry name" value="ARM-type_fold"/>
</dbReference>
<dbReference type="Pfam" id="PF10441">
    <property type="entry name" value="Urb2"/>
    <property type="match status" value="1"/>
</dbReference>
<dbReference type="PANTHER" id="PTHR15682:SF2">
    <property type="entry name" value="UNHEALTHY RIBOSOME BIOGENESIS PROTEIN 2 HOMOLOG"/>
    <property type="match status" value="1"/>
</dbReference>
<gene>
    <name evidence="3" type="ORF">DOTSEDRAFT_164834</name>
</gene>
<name>N1Q2J1_DOTSN</name>
<reference evidence="4" key="1">
    <citation type="journal article" date="2012" name="PLoS Genet.">
        <title>The genomes of the fungal plant pathogens Cladosporium fulvum and Dothistroma septosporum reveal adaptation to different hosts and lifestyles but also signatures of common ancestry.</title>
        <authorList>
            <person name="de Wit P.J.G.M."/>
            <person name="van der Burgt A."/>
            <person name="Oekmen B."/>
            <person name="Stergiopoulos I."/>
            <person name="Abd-Elsalam K.A."/>
            <person name="Aerts A.L."/>
            <person name="Bahkali A.H."/>
            <person name="Beenen H.G."/>
            <person name="Chettri P."/>
            <person name="Cox M.P."/>
            <person name="Datema E."/>
            <person name="de Vries R.P."/>
            <person name="Dhillon B."/>
            <person name="Ganley A.R."/>
            <person name="Griffiths S.A."/>
            <person name="Guo Y."/>
            <person name="Hamelin R.C."/>
            <person name="Henrissat B."/>
            <person name="Kabir M.S."/>
            <person name="Jashni M.K."/>
            <person name="Kema G."/>
            <person name="Klaubauf S."/>
            <person name="Lapidus A."/>
            <person name="Levasseur A."/>
            <person name="Lindquist E."/>
            <person name="Mehrabi R."/>
            <person name="Ohm R.A."/>
            <person name="Owen T.J."/>
            <person name="Salamov A."/>
            <person name="Schwelm A."/>
            <person name="Schijlen E."/>
            <person name="Sun H."/>
            <person name="van den Burg H.A."/>
            <person name="van Ham R.C.H.J."/>
            <person name="Zhang S."/>
            <person name="Goodwin S.B."/>
            <person name="Grigoriev I.V."/>
            <person name="Collemare J."/>
            <person name="Bradshaw R.E."/>
        </authorList>
    </citation>
    <scope>NUCLEOTIDE SEQUENCE [LARGE SCALE GENOMIC DNA]</scope>
    <source>
        <strain evidence="4">NZE10 / CBS 128990</strain>
    </source>
</reference>
<protein>
    <recommendedName>
        <fullName evidence="2">Nucleolar 27S pre-rRNA processing Urb2/Npa2 C-terminal domain-containing protein</fullName>
    </recommendedName>
</protein>
<proteinExistence type="predicted"/>
<evidence type="ECO:0000259" key="2">
    <source>
        <dbReference type="Pfam" id="PF10441"/>
    </source>
</evidence>
<keyword evidence="4" id="KW-1185">Reference proteome</keyword>
<dbReference type="GO" id="GO:0042254">
    <property type="term" value="P:ribosome biogenesis"/>
    <property type="evidence" value="ECO:0007669"/>
    <property type="project" value="TreeGrafter"/>
</dbReference>
<dbReference type="HOGENOM" id="CLU_005258_0_0_1"/>
<dbReference type="OMA" id="RRQTHEA"/>
<dbReference type="InterPro" id="IPR018849">
    <property type="entry name" value="Urb2/Npa2_C"/>
</dbReference>
<feature type="domain" description="Nucleolar 27S pre-rRNA processing Urb2/Npa2 C-terminal" evidence="2">
    <location>
        <begin position="1108"/>
        <end position="1313"/>
    </location>
</feature>
<dbReference type="GO" id="GO:0005730">
    <property type="term" value="C:nucleolus"/>
    <property type="evidence" value="ECO:0007669"/>
    <property type="project" value="TreeGrafter"/>
</dbReference>
<dbReference type="SUPFAM" id="SSF48371">
    <property type="entry name" value="ARM repeat"/>
    <property type="match status" value="1"/>
</dbReference>
<dbReference type="PANTHER" id="PTHR15682">
    <property type="entry name" value="UNHEALTHY RIBOSOME BIOGENESIS PROTEIN 2 HOMOLOG"/>
    <property type="match status" value="1"/>
</dbReference>
<evidence type="ECO:0000256" key="1">
    <source>
        <dbReference type="SAM" id="MobiDB-lite"/>
    </source>
</evidence>
<reference evidence="3 4" key="2">
    <citation type="journal article" date="2012" name="PLoS Pathog.">
        <title>Diverse lifestyles and strategies of plant pathogenesis encoded in the genomes of eighteen Dothideomycetes fungi.</title>
        <authorList>
            <person name="Ohm R.A."/>
            <person name="Feau N."/>
            <person name="Henrissat B."/>
            <person name="Schoch C.L."/>
            <person name="Horwitz B.A."/>
            <person name="Barry K.W."/>
            <person name="Condon B.J."/>
            <person name="Copeland A.C."/>
            <person name="Dhillon B."/>
            <person name="Glaser F."/>
            <person name="Hesse C.N."/>
            <person name="Kosti I."/>
            <person name="LaButti K."/>
            <person name="Lindquist E.A."/>
            <person name="Lucas S."/>
            <person name="Salamov A.A."/>
            <person name="Bradshaw R.E."/>
            <person name="Ciuffetti L."/>
            <person name="Hamelin R.C."/>
            <person name="Kema G.H.J."/>
            <person name="Lawrence C."/>
            <person name="Scott J.A."/>
            <person name="Spatafora J.W."/>
            <person name="Turgeon B.G."/>
            <person name="de Wit P.J.G.M."/>
            <person name="Zhong S."/>
            <person name="Goodwin S.B."/>
            <person name="Grigoriev I.V."/>
        </authorList>
    </citation>
    <scope>NUCLEOTIDE SEQUENCE [LARGE SCALE GENOMIC DNA]</scope>
    <source>
        <strain evidence="4">NZE10 / CBS 128990</strain>
    </source>
</reference>
<dbReference type="InterPro" id="IPR052609">
    <property type="entry name" value="Ribosome_Biogenesis_Reg"/>
</dbReference>
<dbReference type="STRING" id="675120.N1Q2J1"/>